<dbReference type="PROSITE" id="PS51257">
    <property type="entry name" value="PROKAR_LIPOPROTEIN"/>
    <property type="match status" value="1"/>
</dbReference>
<gene>
    <name evidence="5" type="ORF">PBAT_10460</name>
</gene>
<dbReference type="GO" id="GO:1901982">
    <property type="term" value="F:maltose binding"/>
    <property type="evidence" value="ECO:0007669"/>
    <property type="project" value="TreeGrafter"/>
</dbReference>
<dbReference type="GO" id="GO:0042956">
    <property type="term" value="P:maltodextrin transmembrane transport"/>
    <property type="evidence" value="ECO:0007669"/>
    <property type="project" value="TreeGrafter"/>
</dbReference>
<evidence type="ECO:0000256" key="1">
    <source>
        <dbReference type="ARBA" id="ARBA00008520"/>
    </source>
</evidence>
<sequence>MKKYIISKTVVAVCLFLLLVVISACGSGNGNTVDKNAGTSSTENKDDSKQVEITFANWIAVEDATKTVFEDLVATFEAANPNIKVKSIGIPFAQFKDQVLVNSAGGSAPDIMMSNQAFAPAFVGAGIVQPLDELLGNEIIDDIVEASRTGATYNGKVMSMPWAPHPNALFWNKTLFAKAGLDPEKSPTTWAEVEEIATKIAALGNTEDGKPVYGIGIDNGSDSNSGSKFWIPYLSYGGNYLTDGKLTFDQGTALEESLGFVQRMAAGKISPVGADTKILRGLFSTGSLGMFIDGDFGRNVFRTSSGKGEAFDKEWGVTTVPVNKTGSSETVFTEHQLLISEQTKNPEAAAAFVKFLVSKEAMIMYHKSNGVMSARKSLAQLPEMNEDDYAKVFNKQMSTATAFPNSNPKFDEAMKNVASMLQLVTVGNETPANAIKYVMPKIKELYE</sequence>
<proteinExistence type="inferred from homology"/>
<protein>
    <recommendedName>
        <fullName evidence="7">ABC transporter substrate-binding protein</fullName>
    </recommendedName>
</protein>
<keyword evidence="6" id="KW-1185">Reference proteome</keyword>
<accession>A0A168P6K0</accession>
<evidence type="ECO:0000313" key="5">
    <source>
        <dbReference type="EMBL" id="OAB46438.1"/>
    </source>
</evidence>
<dbReference type="Gene3D" id="3.40.190.10">
    <property type="entry name" value="Periplasmic binding protein-like II"/>
    <property type="match status" value="2"/>
</dbReference>
<dbReference type="Proteomes" id="UP000077355">
    <property type="component" value="Unassembled WGS sequence"/>
</dbReference>
<evidence type="ECO:0000313" key="6">
    <source>
        <dbReference type="Proteomes" id="UP000077355"/>
    </source>
</evidence>
<evidence type="ECO:0000256" key="2">
    <source>
        <dbReference type="ARBA" id="ARBA00022448"/>
    </source>
</evidence>
<keyword evidence="2" id="KW-0813">Transport</keyword>
<dbReference type="PANTHER" id="PTHR30061">
    <property type="entry name" value="MALTOSE-BINDING PERIPLASMIC PROTEIN"/>
    <property type="match status" value="1"/>
</dbReference>
<dbReference type="GO" id="GO:0015768">
    <property type="term" value="P:maltose transport"/>
    <property type="evidence" value="ECO:0007669"/>
    <property type="project" value="TreeGrafter"/>
</dbReference>
<dbReference type="EMBL" id="LVJI01000015">
    <property type="protein sequence ID" value="OAB46438.1"/>
    <property type="molecule type" value="Genomic_DNA"/>
</dbReference>
<evidence type="ECO:0000256" key="3">
    <source>
        <dbReference type="ARBA" id="ARBA00022729"/>
    </source>
</evidence>
<evidence type="ECO:0008006" key="7">
    <source>
        <dbReference type="Google" id="ProtNLM"/>
    </source>
</evidence>
<name>A0A168P6K0_9BACL</name>
<dbReference type="CDD" id="cd14748">
    <property type="entry name" value="PBP2_UgpB"/>
    <property type="match status" value="1"/>
</dbReference>
<dbReference type="AlphaFoldDB" id="A0A168P6K0"/>
<dbReference type="Pfam" id="PF01547">
    <property type="entry name" value="SBP_bac_1"/>
    <property type="match status" value="1"/>
</dbReference>
<dbReference type="RefSeq" id="WP_084402961.1">
    <property type="nucleotide sequence ID" value="NZ_CP043611.1"/>
</dbReference>
<reference evidence="5 6" key="1">
    <citation type="submission" date="2016-03" db="EMBL/GenBank/DDBJ databases">
        <title>Draft genome sequence of Paenibacillus antarcticus CECT 5836.</title>
        <authorList>
            <person name="Shin S.-K."/>
            <person name="Yi H."/>
        </authorList>
    </citation>
    <scope>NUCLEOTIDE SEQUENCE [LARGE SCALE GENOMIC DNA]</scope>
    <source>
        <strain evidence="5 6">CECT 5836</strain>
    </source>
</reference>
<dbReference type="GO" id="GO:0055052">
    <property type="term" value="C:ATP-binding cassette (ABC) transporter complex, substrate-binding subunit-containing"/>
    <property type="evidence" value="ECO:0007669"/>
    <property type="project" value="TreeGrafter"/>
</dbReference>
<dbReference type="SUPFAM" id="SSF53850">
    <property type="entry name" value="Periplasmic binding protein-like II"/>
    <property type="match status" value="1"/>
</dbReference>
<evidence type="ECO:0000256" key="4">
    <source>
        <dbReference type="SAM" id="SignalP"/>
    </source>
</evidence>
<feature type="chain" id="PRO_5007899569" description="ABC transporter substrate-binding protein" evidence="4">
    <location>
        <begin position="27"/>
        <end position="447"/>
    </location>
</feature>
<comment type="similarity">
    <text evidence="1">Belongs to the bacterial solute-binding protein 1 family.</text>
</comment>
<feature type="signal peptide" evidence="4">
    <location>
        <begin position="1"/>
        <end position="26"/>
    </location>
</feature>
<comment type="caution">
    <text evidence="5">The sequence shown here is derived from an EMBL/GenBank/DDBJ whole genome shotgun (WGS) entry which is preliminary data.</text>
</comment>
<dbReference type="PANTHER" id="PTHR30061:SF50">
    <property type="entry name" value="MALTOSE_MALTODEXTRIN-BINDING PERIPLASMIC PROTEIN"/>
    <property type="match status" value="1"/>
</dbReference>
<keyword evidence="3 4" id="KW-0732">Signal</keyword>
<dbReference type="InterPro" id="IPR006059">
    <property type="entry name" value="SBP"/>
</dbReference>
<organism evidence="5 6">
    <name type="scientific">Paenibacillus antarcticus</name>
    <dbReference type="NCBI Taxonomy" id="253703"/>
    <lineage>
        <taxon>Bacteria</taxon>
        <taxon>Bacillati</taxon>
        <taxon>Bacillota</taxon>
        <taxon>Bacilli</taxon>
        <taxon>Bacillales</taxon>
        <taxon>Paenibacillaceae</taxon>
        <taxon>Paenibacillus</taxon>
    </lineage>
</organism>
<dbReference type="OrthoDB" id="9795467at2"/>